<dbReference type="Proteomes" id="UP000798662">
    <property type="component" value="Chromosome 3"/>
</dbReference>
<sequence>MSAFVVGTGAVALRGAPTPASVAIRPRLVRSAAPSRGAVQTCMVNKVSGTPGGDDYLNKLEDANPVTTTDTSALYTAPEPPVGKLLEVAAATDRGQLATSSQKEAVEDLVSMLEAANPTDSPVDTAMIDGTWLLVYASKPLFKTTPLLLAAATPLLVVGQVKQTLRVDSGELVNDVDVTAFPLISATVSTTARVTPVTGERLELVVEKTGVKGKNIAGKLDLGGIGGSLPVEQLYSKLKNGAVPETFLDTFYLDEKMRISRGKGGAIYVYSKM</sequence>
<proteinExistence type="predicted"/>
<gene>
    <name evidence="1" type="ORF">I4F81_010131</name>
</gene>
<protein>
    <submittedName>
        <fullName evidence="1">Uncharacterized protein</fullName>
    </submittedName>
</protein>
<accession>A0ACC3CCB2</accession>
<dbReference type="EMBL" id="CM020620">
    <property type="protein sequence ID" value="KAK1867626.1"/>
    <property type="molecule type" value="Genomic_DNA"/>
</dbReference>
<organism evidence="1 2">
    <name type="scientific">Pyropia yezoensis</name>
    <name type="common">Susabi-nori</name>
    <name type="synonym">Porphyra yezoensis</name>
    <dbReference type="NCBI Taxonomy" id="2788"/>
    <lineage>
        <taxon>Eukaryota</taxon>
        <taxon>Rhodophyta</taxon>
        <taxon>Bangiophyceae</taxon>
        <taxon>Bangiales</taxon>
        <taxon>Bangiaceae</taxon>
        <taxon>Pyropia</taxon>
    </lineage>
</organism>
<comment type="caution">
    <text evidence="1">The sequence shown here is derived from an EMBL/GenBank/DDBJ whole genome shotgun (WGS) entry which is preliminary data.</text>
</comment>
<name>A0ACC3CCB2_PYRYE</name>
<evidence type="ECO:0000313" key="2">
    <source>
        <dbReference type="Proteomes" id="UP000798662"/>
    </source>
</evidence>
<reference evidence="1" key="1">
    <citation type="submission" date="2019-11" db="EMBL/GenBank/DDBJ databases">
        <title>Nori genome reveals adaptations in red seaweeds to the harsh intertidal environment.</title>
        <authorList>
            <person name="Wang D."/>
            <person name="Mao Y."/>
        </authorList>
    </citation>
    <scope>NUCLEOTIDE SEQUENCE</scope>
    <source>
        <tissue evidence="1">Gametophyte</tissue>
    </source>
</reference>
<keyword evidence="2" id="KW-1185">Reference proteome</keyword>
<evidence type="ECO:0000313" key="1">
    <source>
        <dbReference type="EMBL" id="KAK1867626.1"/>
    </source>
</evidence>